<name>A0ABS2D844_9SPHN</name>
<reference evidence="1 2" key="1">
    <citation type="submission" date="2020-12" db="EMBL/GenBank/DDBJ databases">
        <title>Sphingomonas sp.</title>
        <authorList>
            <person name="Kim M.K."/>
        </authorList>
    </citation>
    <scope>NUCLEOTIDE SEQUENCE [LARGE SCALE GENOMIC DNA]</scope>
    <source>
        <strain evidence="1 2">BT552</strain>
    </source>
</reference>
<gene>
    <name evidence="1" type="ORF">ILT43_12060</name>
</gene>
<evidence type="ECO:0000313" key="1">
    <source>
        <dbReference type="EMBL" id="MBM6577107.1"/>
    </source>
</evidence>
<keyword evidence="2" id="KW-1185">Reference proteome</keyword>
<proteinExistence type="predicted"/>
<protein>
    <recommendedName>
        <fullName evidence="3">Phage tail protein</fullName>
    </recommendedName>
</protein>
<organism evidence="1 2">
    <name type="scientific">Sphingomonas longa</name>
    <dbReference type="NCBI Taxonomy" id="2778730"/>
    <lineage>
        <taxon>Bacteria</taxon>
        <taxon>Pseudomonadati</taxon>
        <taxon>Pseudomonadota</taxon>
        <taxon>Alphaproteobacteria</taxon>
        <taxon>Sphingomonadales</taxon>
        <taxon>Sphingomonadaceae</taxon>
        <taxon>Sphingomonas</taxon>
    </lineage>
</organism>
<evidence type="ECO:0000313" key="2">
    <source>
        <dbReference type="Proteomes" id="UP000763641"/>
    </source>
</evidence>
<sequence length="94" mass="9896">MATGLRIWDDQGRETLSVTDDVGRILGSFAVSAGSSGSTIVAGFSGYIPFALTVASDYGTRPEVAISGTTLSWSYRPNSIYSTAVPATIFYGVY</sequence>
<evidence type="ECO:0008006" key="3">
    <source>
        <dbReference type="Google" id="ProtNLM"/>
    </source>
</evidence>
<dbReference type="RefSeq" id="WP_204199205.1">
    <property type="nucleotide sequence ID" value="NZ_JAFEMC010000003.1"/>
</dbReference>
<accession>A0ABS2D844</accession>
<comment type="caution">
    <text evidence="1">The sequence shown here is derived from an EMBL/GenBank/DDBJ whole genome shotgun (WGS) entry which is preliminary data.</text>
</comment>
<dbReference type="Proteomes" id="UP000763641">
    <property type="component" value="Unassembled WGS sequence"/>
</dbReference>
<dbReference type="EMBL" id="JAFEMC010000003">
    <property type="protein sequence ID" value="MBM6577107.1"/>
    <property type="molecule type" value="Genomic_DNA"/>
</dbReference>